<keyword evidence="4" id="KW-1185">Reference proteome</keyword>
<dbReference type="GO" id="GO:0016787">
    <property type="term" value="F:hydrolase activity"/>
    <property type="evidence" value="ECO:0007669"/>
    <property type="project" value="UniProtKB-KW"/>
</dbReference>
<dbReference type="InterPro" id="IPR012338">
    <property type="entry name" value="Beta-lactam/transpept-like"/>
</dbReference>
<dbReference type="EC" id="3.-.-.-" evidence="3"/>
<dbReference type="InterPro" id="IPR050789">
    <property type="entry name" value="Diverse_Enzym_Activities"/>
</dbReference>
<dbReference type="PROSITE" id="PS51318">
    <property type="entry name" value="TAT"/>
    <property type="match status" value="1"/>
</dbReference>
<gene>
    <name evidence="3" type="ORF">ACFP2T_18190</name>
</gene>
<feature type="domain" description="Beta-lactamase-related" evidence="2">
    <location>
        <begin position="73"/>
        <end position="412"/>
    </location>
</feature>
<proteinExistence type="predicted"/>
<dbReference type="EMBL" id="JBHSPR010000013">
    <property type="protein sequence ID" value="MFC6018126.1"/>
    <property type="molecule type" value="Genomic_DNA"/>
</dbReference>
<dbReference type="RefSeq" id="WP_377423187.1">
    <property type="nucleotide sequence ID" value="NZ_JBHSPR010000013.1"/>
</dbReference>
<evidence type="ECO:0000313" key="3">
    <source>
        <dbReference type="EMBL" id="MFC6018126.1"/>
    </source>
</evidence>
<dbReference type="SUPFAM" id="SSF56601">
    <property type="entry name" value="beta-lactamase/transpeptidase-like"/>
    <property type="match status" value="1"/>
</dbReference>
<dbReference type="Proteomes" id="UP001596203">
    <property type="component" value="Unassembled WGS sequence"/>
</dbReference>
<evidence type="ECO:0000313" key="4">
    <source>
        <dbReference type="Proteomes" id="UP001596203"/>
    </source>
</evidence>
<feature type="region of interest" description="Disordered" evidence="1">
    <location>
        <begin position="33"/>
        <end position="68"/>
    </location>
</feature>
<sequence>MDSDSDSVRRVDRRRLLGWSGLAAAGMAAGAPLVGADPGHAAPAPTDPDALVAPEPSGHDRIPPDTRPGGAYDRYVAKLAAEDRFSGVVLLSHLGRTVLSRSYGMADKEKGIRNHEGVAVNLGSAVKPFSAVAILQLAQRGKVRLSDTVGTYLTGFANEIAEQVTIHHLLTSTSGLNHPERDPHRVFHSREEVHEFYRQWTRRVKLESAPGTGFDNTGAVFAIAAQIVEAVTGTTYWDYVHEHVFGRSGMTGSAFYTRPQWLTDEHIAHSYMLQADGSRVDAVRNLDKGSPNPYEPGKNPGRNFIDYAGDGGFATAPDLVRFAHALRNGTVLDRPFAELFAGPKIPQGKGKDGGPAPAHPSFMAYAMPAKLINGQWVIGRGGANPGSTANWHIYPDTGWVGVVLSNYDGPPMQEIIEQEMRVITGGR</sequence>
<dbReference type="Pfam" id="PF00144">
    <property type="entry name" value="Beta-lactamase"/>
    <property type="match status" value="1"/>
</dbReference>
<comment type="caution">
    <text evidence="3">The sequence shown here is derived from an EMBL/GenBank/DDBJ whole genome shotgun (WGS) entry which is preliminary data.</text>
</comment>
<organism evidence="3 4">
    <name type="scientific">Plantactinospora solaniradicis</name>
    <dbReference type="NCBI Taxonomy" id="1723736"/>
    <lineage>
        <taxon>Bacteria</taxon>
        <taxon>Bacillati</taxon>
        <taxon>Actinomycetota</taxon>
        <taxon>Actinomycetes</taxon>
        <taxon>Micromonosporales</taxon>
        <taxon>Micromonosporaceae</taxon>
        <taxon>Plantactinospora</taxon>
    </lineage>
</organism>
<accession>A0ABW1K8G3</accession>
<keyword evidence="3" id="KW-0378">Hydrolase</keyword>
<dbReference type="InterPro" id="IPR006311">
    <property type="entry name" value="TAT_signal"/>
</dbReference>
<protein>
    <submittedName>
        <fullName evidence="3">Serine hydrolase domain-containing protein</fullName>
        <ecNumber evidence="3">3.-.-.-</ecNumber>
    </submittedName>
</protein>
<dbReference type="InterPro" id="IPR001466">
    <property type="entry name" value="Beta-lactam-related"/>
</dbReference>
<name>A0ABW1K8G3_9ACTN</name>
<reference evidence="4" key="1">
    <citation type="journal article" date="2019" name="Int. J. Syst. Evol. Microbiol.">
        <title>The Global Catalogue of Microorganisms (GCM) 10K type strain sequencing project: providing services to taxonomists for standard genome sequencing and annotation.</title>
        <authorList>
            <consortium name="The Broad Institute Genomics Platform"/>
            <consortium name="The Broad Institute Genome Sequencing Center for Infectious Disease"/>
            <person name="Wu L."/>
            <person name="Ma J."/>
        </authorList>
    </citation>
    <scope>NUCLEOTIDE SEQUENCE [LARGE SCALE GENOMIC DNA]</scope>
    <source>
        <strain evidence="4">ZS-35-S2</strain>
    </source>
</reference>
<dbReference type="PANTHER" id="PTHR43283">
    <property type="entry name" value="BETA-LACTAMASE-RELATED"/>
    <property type="match status" value="1"/>
</dbReference>
<dbReference type="Gene3D" id="3.40.710.10">
    <property type="entry name" value="DD-peptidase/beta-lactamase superfamily"/>
    <property type="match status" value="1"/>
</dbReference>
<evidence type="ECO:0000256" key="1">
    <source>
        <dbReference type="SAM" id="MobiDB-lite"/>
    </source>
</evidence>
<evidence type="ECO:0000259" key="2">
    <source>
        <dbReference type="Pfam" id="PF00144"/>
    </source>
</evidence>